<comment type="caution">
    <text evidence="1">The sequence shown here is derived from an EMBL/GenBank/DDBJ whole genome shotgun (WGS) entry which is preliminary data.</text>
</comment>
<protein>
    <submittedName>
        <fullName evidence="1">Uncharacterized protein</fullName>
    </submittedName>
</protein>
<dbReference type="Proteomes" id="UP000004407">
    <property type="component" value="Unassembled WGS sequence"/>
</dbReference>
<dbReference type="HOGENOM" id="CLU_3203671_0_0_10"/>
<gene>
    <name evidence="1" type="ORF">HMPREF0673_02671</name>
</gene>
<proteinExistence type="predicted"/>
<name>G6B1A0_9BACT</name>
<evidence type="ECO:0000313" key="2">
    <source>
        <dbReference type="Proteomes" id="UP000004407"/>
    </source>
</evidence>
<organism evidence="1 2">
    <name type="scientific">Leyella stercorea DSM 18206</name>
    <dbReference type="NCBI Taxonomy" id="1002367"/>
    <lineage>
        <taxon>Bacteria</taxon>
        <taxon>Pseudomonadati</taxon>
        <taxon>Bacteroidota</taxon>
        <taxon>Bacteroidia</taxon>
        <taxon>Bacteroidales</taxon>
        <taxon>Prevotellaceae</taxon>
        <taxon>Leyella</taxon>
    </lineage>
</organism>
<dbReference type="AlphaFoldDB" id="G6B1A0"/>
<dbReference type="EMBL" id="AFZZ01000237">
    <property type="protein sequence ID" value="EHJ36599.1"/>
    <property type="molecule type" value="Genomic_DNA"/>
</dbReference>
<reference evidence="1 2" key="1">
    <citation type="submission" date="2011-08" db="EMBL/GenBank/DDBJ databases">
        <authorList>
            <person name="Weinstock G."/>
            <person name="Sodergren E."/>
            <person name="Clifton S."/>
            <person name="Fulton L."/>
            <person name="Fulton B."/>
            <person name="Courtney L."/>
            <person name="Fronick C."/>
            <person name="Harrison M."/>
            <person name="Strong C."/>
            <person name="Farmer C."/>
            <person name="Delahaunty K."/>
            <person name="Markovic C."/>
            <person name="Hall O."/>
            <person name="Minx P."/>
            <person name="Tomlinson C."/>
            <person name="Mitreva M."/>
            <person name="Hou S."/>
            <person name="Chen J."/>
            <person name="Wollam A."/>
            <person name="Pepin K.H."/>
            <person name="Johnson M."/>
            <person name="Bhonagiri V."/>
            <person name="Zhang X."/>
            <person name="Suruliraj S."/>
            <person name="Warren W."/>
            <person name="Chinwalla A."/>
            <person name="Mardis E.R."/>
            <person name="Wilson R.K."/>
        </authorList>
    </citation>
    <scope>NUCLEOTIDE SEQUENCE [LARGE SCALE GENOMIC DNA]</scope>
    <source>
        <strain evidence="1 2">DSM 18206</strain>
    </source>
</reference>
<sequence length="45" mass="5395">MLTLQMEKAIHYYIMWQTDNETNVFIHKTINNYGKLQRIGLGEHT</sequence>
<evidence type="ECO:0000313" key="1">
    <source>
        <dbReference type="EMBL" id="EHJ36599.1"/>
    </source>
</evidence>
<accession>G6B1A0</accession>